<dbReference type="PROSITE" id="PS50011">
    <property type="entry name" value="PROTEIN_KINASE_DOM"/>
    <property type="match status" value="1"/>
</dbReference>
<dbReference type="GO" id="GO:0035556">
    <property type="term" value="P:intracellular signal transduction"/>
    <property type="evidence" value="ECO:0007669"/>
    <property type="project" value="TreeGrafter"/>
</dbReference>
<dbReference type="Proteomes" id="UP000030693">
    <property type="component" value="Unassembled WGS sequence"/>
</dbReference>
<dbReference type="eggNOG" id="KOG0605">
    <property type="taxonomic scope" value="Eukaryota"/>
</dbReference>
<evidence type="ECO:0000256" key="11">
    <source>
        <dbReference type="SAM" id="MobiDB-lite"/>
    </source>
</evidence>
<feature type="region of interest" description="Disordered" evidence="11">
    <location>
        <begin position="1"/>
        <end position="44"/>
    </location>
</feature>
<evidence type="ECO:0000256" key="8">
    <source>
        <dbReference type="ARBA" id="ARBA00047899"/>
    </source>
</evidence>
<accession>A0A058ZCB0</accession>
<organism evidence="13">
    <name type="scientific">Fonticula alba</name>
    <name type="common">Slime mold</name>
    <dbReference type="NCBI Taxonomy" id="691883"/>
    <lineage>
        <taxon>Eukaryota</taxon>
        <taxon>Rotosphaerida</taxon>
        <taxon>Fonticulaceae</taxon>
        <taxon>Fonticula</taxon>
    </lineage>
</organism>
<dbReference type="PROSITE" id="PS00108">
    <property type="entry name" value="PROTEIN_KINASE_ST"/>
    <property type="match status" value="1"/>
</dbReference>
<keyword evidence="5" id="KW-0547">Nucleotide-binding</keyword>
<comment type="catalytic activity">
    <reaction evidence="9">
        <text>L-seryl-[protein] + ATP = O-phospho-L-seryl-[protein] + ADP + H(+)</text>
        <dbReference type="Rhea" id="RHEA:17989"/>
        <dbReference type="Rhea" id="RHEA-COMP:9863"/>
        <dbReference type="Rhea" id="RHEA-COMP:11604"/>
        <dbReference type="ChEBI" id="CHEBI:15378"/>
        <dbReference type="ChEBI" id="CHEBI:29999"/>
        <dbReference type="ChEBI" id="CHEBI:30616"/>
        <dbReference type="ChEBI" id="CHEBI:83421"/>
        <dbReference type="ChEBI" id="CHEBI:456216"/>
        <dbReference type="EC" id="2.7.11.1"/>
    </reaction>
</comment>
<feature type="region of interest" description="Disordered" evidence="11">
    <location>
        <begin position="986"/>
        <end position="1033"/>
    </location>
</feature>
<feature type="region of interest" description="Disordered" evidence="11">
    <location>
        <begin position="1130"/>
        <end position="1185"/>
    </location>
</feature>
<dbReference type="CDD" id="cd21742">
    <property type="entry name" value="MobB_NDR_LATS-like"/>
    <property type="match status" value="1"/>
</dbReference>
<evidence type="ECO:0000256" key="3">
    <source>
        <dbReference type="ARBA" id="ARBA00022553"/>
    </source>
</evidence>
<evidence type="ECO:0000256" key="9">
    <source>
        <dbReference type="ARBA" id="ARBA00048679"/>
    </source>
</evidence>
<evidence type="ECO:0000256" key="4">
    <source>
        <dbReference type="ARBA" id="ARBA00022679"/>
    </source>
</evidence>
<dbReference type="Gene3D" id="3.30.200.20">
    <property type="entry name" value="Phosphorylase Kinase, domain 1"/>
    <property type="match status" value="1"/>
</dbReference>
<evidence type="ECO:0000256" key="2">
    <source>
        <dbReference type="ARBA" id="ARBA00022527"/>
    </source>
</evidence>
<evidence type="ECO:0000256" key="5">
    <source>
        <dbReference type="ARBA" id="ARBA00022741"/>
    </source>
</evidence>
<proteinExistence type="predicted"/>
<dbReference type="InterPro" id="IPR011009">
    <property type="entry name" value="Kinase-like_dom_sf"/>
</dbReference>
<dbReference type="InterPro" id="IPR000719">
    <property type="entry name" value="Prot_kinase_dom"/>
</dbReference>
<feature type="domain" description="Protein kinase" evidence="12">
    <location>
        <begin position="562"/>
        <end position="959"/>
    </location>
</feature>
<feature type="compositionally biased region" description="Gly residues" evidence="11">
    <location>
        <begin position="286"/>
        <end position="298"/>
    </location>
</feature>
<evidence type="ECO:0000313" key="14">
    <source>
        <dbReference type="Proteomes" id="UP000030693"/>
    </source>
</evidence>
<evidence type="ECO:0000256" key="7">
    <source>
        <dbReference type="ARBA" id="ARBA00022840"/>
    </source>
</evidence>
<dbReference type="Pfam" id="PF00069">
    <property type="entry name" value="Pkinase"/>
    <property type="match status" value="2"/>
</dbReference>
<keyword evidence="4" id="KW-0808">Transferase</keyword>
<dbReference type="SUPFAM" id="SSF56112">
    <property type="entry name" value="Protein kinase-like (PK-like)"/>
    <property type="match status" value="1"/>
</dbReference>
<dbReference type="Gene3D" id="1.10.510.10">
    <property type="entry name" value="Transferase(Phosphotransferase) domain 1"/>
    <property type="match status" value="1"/>
</dbReference>
<feature type="coiled-coil region" evidence="10">
    <location>
        <begin position="521"/>
        <end position="555"/>
    </location>
</feature>
<keyword evidence="6 13" id="KW-0418">Kinase</keyword>
<dbReference type="GeneID" id="20526178"/>
<dbReference type="PANTHER" id="PTHR24356">
    <property type="entry name" value="SERINE/THREONINE-PROTEIN KINASE"/>
    <property type="match status" value="1"/>
</dbReference>
<keyword evidence="2" id="KW-0723">Serine/threonine-protein kinase</keyword>
<feature type="compositionally biased region" description="Low complexity" evidence="11">
    <location>
        <begin position="1173"/>
        <end position="1185"/>
    </location>
</feature>
<name>A0A058ZCB0_FONAL</name>
<feature type="region of interest" description="Disordered" evidence="11">
    <location>
        <begin position="381"/>
        <end position="432"/>
    </location>
</feature>
<comment type="catalytic activity">
    <reaction evidence="8">
        <text>L-threonyl-[protein] + ATP = O-phospho-L-threonyl-[protein] + ADP + H(+)</text>
        <dbReference type="Rhea" id="RHEA:46608"/>
        <dbReference type="Rhea" id="RHEA-COMP:11060"/>
        <dbReference type="Rhea" id="RHEA-COMP:11605"/>
        <dbReference type="ChEBI" id="CHEBI:15378"/>
        <dbReference type="ChEBI" id="CHEBI:30013"/>
        <dbReference type="ChEBI" id="CHEBI:30616"/>
        <dbReference type="ChEBI" id="CHEBI:61977"/>
        <dbReference type="ChEBI" id="CHEBI:456216"/>
        <dbReference type="EC" id="2.7.11.1"/>
    </reaction>
</comment>
<dbReference type="EC" id="2.7.11.1" evidence="1"/>
<dbReference type="GO" id="GO:0004674">
    <property type="term" value="F:protein serine/threonine kinase activity"/>
    <property type="evidence" value="ECO:0007669"/>
    <property type="project" value="UniProtKB-KW"/>
</dbReference>
<dbReference type="RefSeq" id="XP_009493623.1">
    <property type="nucleotide sequence ID" value="XM_009495348.1"/>
</dbReference>
<dbReference type="InterPro" id="IPR008271">
    <property type="entry name" value="Ser/Thr_kinase_AS"/>
</dbReference>
<feature type="region of interest" description="Disordered" evidence="11">
    <location>
        <begin position="250"/>
        <end position="314"/>
    </location>
</feature>
<dbReference type="GO" id="GO:0005524">
    <property type="term" value="F:ATP binding"/>
    <property type="evidence" value="ECO:0007669"/>
    <property type="project" value="UniProtKB-KW"/>
</dbReference>
<dbReference type="InterPro" id="IPR059233">
    <property type="entry name" value="MobB_NdrA/B/Cbk1"/>
</dbReference>
<keyword evidence="14" id="KW-1185">Reference proteome</keyword>
<evidence type="ECO:0000256" key="1">
    <source>
        <dbReference type="ARBA" id="ARBA00012513"/>
    </source>
</evidence>
<dbReference type="AlphaFoldDB" id="A0A058ZCB0"/>
<feature type="region of interest" description="Disordered" evidence="11">
    <location>
        <begin position="91"/>
        <end position="161"/>
    </location>
</feature>
<evidence type="ECO:0000259" key="12">
    <source>
        <dbReference type="PROSITE" id="PS50011"/>
    </source>
</evidence>
<keyword evidence="10" id="KW-0175">Coiled coil</keyword>
<evidence type="ECO:0000256" key="10">
    <source>
        <dbReference type="SAM" id="Coils"/>
    </source>
</evidence>
<keyword evidence="7" id="KW-0067">ATP-binding</keyword>
<evidence type="ECO:0000256" key="6">
    <source>
        <dbReference type="ARBA" id="ARBA00022777"/>
    </source>
</evidence>
<sequence length="1185" mass="122505">MAGVPTDSGDPPAPHRRPPAPHAHTAGSSDSLAGGPVAGSTAIPIPRRKAPAPLLSTLLACSAESGFLAEDPPLTPCHRYPGLMSPADWLPPALGPGPTPTTGWPGGGLPHGPPSLPDSVLSTPGTVLIRRGPAGPGGLAPQTPRLATLPPGPGHGPAAGEPLFMRMHHLRVLETPDLAFGRAPAILPHPAADEDALSPRPPPGASLSDLPSSLLAFPPAVLERAAAPADDPTPRCPGCRAARRASLDACAPPAGPGSPAPGPQPEAAAGYDDDGFPMPDPLAARTGGGGGGGGGGGLSRSHSAWSDLGSPSVSRFSSPNHLLGDMTLSDESDLDLLQRGLLLSPAAGLATPFGARPGGVSAGSSVGRTLLCSPGAPAGVFPLNDPPSPGSLGPAGGRLFDEWSSSPEPAPAPAPAGGDGPRAVPGDPGPELMLHPGAMADGPPGPADLMLHPALSPKRPLCTACHSADLPAPADAYTTLTGTPISKSTAQKVLAAKAYFATQYSQQLQYATRRHERRAALEEVMSENHFTEEQRAELRLRLQHYETRMLRLARRRPKVSEYRFLRQIGRGAYGRVFLAVDESLDQQGADPSGEGGTPNICAIKRIPKPRLGDESQVSALIAEKQILSSLSHSPWHVRLHGTFQDDRYLYFAMEFVPGGDLRGLLEALGCLEHAHAATYAAEMVSAVSALHAHGFFHRDVKPENFLISAAGHLKLTDFGLCSVATVDGYVREMEQRLAARPARSPGHARTVSLTPMAVREMATPLTLRSSRWGPAGRTSFSLVGSPNYMAPELLQRGAGYDYLVDYWAIGCIFFELIYGFPPFTAPSPEEIFDKVVRFSGRLSPADFSVDSANEEDPDAGPVGLFVDASEADALDSVRAQRARWVAMLQAGGPNPLGCEPSAPADAGPDAWEADWLEELHNRLEAVRAWQLIHALVALPEERLGRGKAGLLALHALPLFADMDFGKLLDAEPLFVPQLAGPLDTSYFTAPAGEETDLSGQGLLGEGHAATSAPGHGPPASPPAQAPLTPQGGQHRKVIASFNTMVWERRGVGGPAGSGSSRDLWAGVPAAAGAAQLDAQPGGSAAAIPGESDLLARAISLGDLIGSDSELFRVPDQGAPMGVAAAGAAPLPAATTPDTAKPPRKQARHSSSPSSSDNNDDEGGDATDNGNHAGGASPLAGGSSPR</sequence>
<dbReference type="SMART" id="SM00220">
    <property type="entry name" value="S_TKc"/>
    <property type="match status" value="1"/>
</dbReference>
<dbReference type="InterPro" id="IPR050236">
    <property type="entry name" value="Ser_Thr_kinase_AGC"/>
</dbReference>
<dbReference type="STRING" id="691883.A0A058ZCB0"/>
<reference evidence="13" key="1">
    <citation type="submission" date="2013-04" db="EMBL/GenBank/DDBJ databases">
        <title>The Genome Sequence of Fonticula alba ATCC 38817.</title>
        <authorList>
            <consortium name="The Broad Institute Genomics Platform"/>
            <person name="Russ C."/>
            <person name="Cuomo C."/>
            <person name="Burger G."/>
            <person name="Gray M.W."/>
            <person name="Holland P.W.H."/>
            <person name="King N."/>
            <person name="Lang F.B.F."/>
            <person name="Roger A.J."/>
            <person name="Ruiz-Trillo I."/>
            <person name="Brown M."/>
            <person name="Walker B."/>
            <person name="Young S."/>
            <person name="Zeng Q."/>
            <person name="Gargeya S."/>
            <person name="Fitzgerald M."/>
            <person name="Haas B."/>
            <person name="Abouelleil A."/>
            <person name="Allen A.W."/>
            <person name="Alvarado L."/>
            <person name="Arachchi H.M."/>
            <person name="Berlin A.M."/>
            <person name="Chapman S.B."/>
            <person name="Gainer-Dewar J."/>
            <person name="Goldberg J."/>
            <person name="Griggs A."/>
            <person name="Gujja S."/>
            <person name="Hansen M."/>
            <person name="Howarth C."/>
            <person name="Imamovic A."/>
            <person name="Ireland A."/>
            <person name="Larimer J."/>
            <person name="McCowan C."/>
            <person name="Murphy C."/>
            <person name="Pearson M."/>
            <person name="Poon T.W."/>
            <person name="Priest M."/>
            <person name="Roberts A."/>
            <person name="Saif S."/>
            <person name="Shea T."/>
            <person name="Sisk P."/>
            <person name="Sykes S."/>
            <person name="Wortman J."/>
            <person name="Nusbaum C."/>
            <person name="Birren B."/>
        </authorList>
    </citation>
    <scope>NUCLEOTIDE SEQUENCE [LARGE SCALE GENOMIC DNA]</scope>
    <source>
        <strain evidence="13">ATCC 38817</strain>
    </source>
</reference>
<dbReference type="PANTHER" id="PTHR24356:SF417">
    <property type="entry name" value="CELL CYCLE PROTEIN KINASE DBF2-RELATED"/>
    <property type="match status" value="1"/>
</dbReference>
<protein>
    <recommendedName>
        <fullName evidence="1">non-specific serine/threonine protein kinase</fullName>
        <ecNumber evidence="1">2.7.11.1</ecNumber>
    </recommendedName>
</protein>
<feature type="compositionally biased region" description="Polar residues" evidence="11">
    <location>
        <begin position="300"/>
        <end position="314"/>
    </location>
</feature>
<feature type="compositionally biased region" description="Pro residues" evidence="11">
    <location>
        <begin position="1015"/>
        <end position="1024"/>
    </location>
</feature>
<dbReference type="EMBL" id="KB932202">
    <property type="protein sequence ID" value="KCV72045.1"/>
    <property type="molecule type" value="Genomic_DNA"/>
</dbReference>
<gene>
    <name evidence="13" type="ORF">H696_01453</name>
</gene>
<feature type="compositionally biased region" description="Low complexity" evidence="11">
    <location>
        <begin position="421"/>
        <end position="432"/>
    </location>
</feature>
<feature type="compositionally biased region" description="Pro residues" evidence="11">
    <location>
        <begin position="253"/>
        <end position="264"/>
    </location>
</feature>
<dbReference type="OrthoDB" id="18472at2759"/>
<evidence type="ECO:0000313" key="13">
    <source>
        <dbReference type="EMBL" id="KCV72045.1"/>
    </source>
</evidence>
<keyword evidence="3" id="KW-0597">Phosphoprotein</keyword>
<feature type="region of interest" description="Disordered" evidence="11">
    <location>
        <begin position="191"/>
        <end position="211"/>
    </location>
</feature>